<evidence type="ECO:0000313" key="3">
    <source>
        <dbReference type="Proteomes" id="UP001279734"/>
    </source>
</evidence>
<feature type="chain" id="PRO_5042106759" evidence="1">
    <location>
        <begin position="31"/>
        <end position="119"/>
    </location>
</feature>
<dbReference type="EMBL" id="BSYO01000007">
    <property type="protein sequence ID" value="GMH07484.1"/>
    <property type="molecule type" value="Genomic_DNA"/>
</dbReference>
<feature type="signal peptide" evidence="1">
    <location>
        <begin position="1"/>
        <end position="30"/>
    </location>
</feature>
<dbReference type="AlphaFoldDB" id="A0AAD3XK86"/>
<keyword evidence="1" id="KW-0732">Signal</keyword>
<organism evidence="2 3">
    <name type="scientific">Nepenthes gracilis</name>
    <name type="common">Slender pitcher plant</name>
    <dbReference type="NCBI Taxonomy" id="150966"/>
    <lineage>
        <taxon>Eukaryota</taxon>
        <taxon>Viridiplantae</taxon>
        <taxon>Streptophyta</taxon>
        <taxon>Embryophyta</taxon>
        <taxon>Tracheophyta</taxon>
        <taxon>Spermatophyta</taxon>
        <taxon>Magnoliopsida</taxon>
        <taxon>eudicotyledons</taxon>
        <taxon>Gunneridae</taxon>
        <taxon>Pentapetalae</taxon>
        <taxon>Caryophyllales</taxon>
        <taxon>Nepenthaceae</taxon>
        <taxon>Nepenthes</taxon>
    </lineage>
</organism>
<evidence type="ECO:0000313" key="2">
    <source>
        <dbReference type="EMBL" id="GMH07484.1"/>
    </source>
</evidence>
<accession>A0AAD3XK86</accession>
<protein>
    <submittedName>
        <fullName evidence="2">Uncharacterized protein</fullName>
    </submittedName>
</protein>
<comment type="caution">
    <text evidence="2">The sequence shown here is derived from an EMBL/GenBank/DDBJ whole genome shotgun (WGS) entry which is preliminary data.</text>
</comment>
<evidence type="ECO:0000256" key="1">
    <source>
        <dbReference type="SAM" id="SignalP"/>
    </source>
</evidence>
<gene>
    <name evidence="2" type="ORF">Nepgr_009324</name>
</gene>
<dbReference type="Proteomes" id="UP001279734">
    <property type="component" value="Unassembled WGS sequence"/>
</dbReference>
<keyword evidence="3" id="KW-1185">Reference proteome</keyword>
<name>A0AAD3XK86_NEPGR</name>
<proteinExistence type="predicted"/>
<sequence length="119" mass="13754">MARLHPNALRYLVSLCIFSLLHECTFNAKAARIIFRFTESEDWISMSPKAGFRLRGTNPDSVKGWKERFFFLQEPPDSELPRAWGPISKYFQEKPTPEDVAESEKLLAAIKSEEENFSI</sequence>
<reference evidence="2" key="1">
    <citation type="submission" date="2023-05" db="EMBL/GenBank/DDBJ databases">
        <title>Nepenthes gracilis genome sequencing.</title>
        <authorList>
            <person name="Fukushima K."/>
        </authorList>
    </citation>
    <scope>NUCLEOTIDE SEQUENCE</scope>
    <source>
        <strain evidence="2">SING2019-196</strain>
    </source>
</reference>